<feature type="transmembrane region" description="Helical" evidence="7">
    <location>
        <begin position="370"/>
        <end position="388"/>
    </location>
</feature>
<feature type="transmembrane region" description="Helical" evidence="7">
    <location>
        <begin position="47"/>
        <end position="65"/>
    </location>
</feature>
<dbReference type="InterPro" id="IPR036259">
    <property type="entry name" value="MFS_trans_sf"/>
</dbReference>
<keyword evidence="6 7" id="KW-0472">Membrane</keyword>
<evidence type="ECO:0000256" key="4">
    <source>
        <dbReference type="ARBA" id="ARBA00022692"/>
    </source>
</evidence>
<protein>
    <submittedName>
        <fullName evidence="8">MFS transporter</fullName>
    </submittedName>
</protein>
<sequence length="414" mass="42941">MTAWLPEGAARRLLAAATLLTMLGYGIYLTAGVLYLTQGLHLPAAEVGLGMSAAGAVSLAAGVPIGHLADRLGARGVYSVTLLLGGLAMAGLCLSRAFWPFLLCATVSAVAQSAGPAARGPLVAKYGGERPAEFRSYLRAVTNLGIAVGALVAAWAVERDTQDAYVLVIAASAVSYGIGAVTAALMPSVPPRLARPGPRWIALRDRPYVALTVLDGLMAVQYRVLTVAVPLWLLERTTAPRWSVSAVMLLNTAIVVCLQVRASRRIDSVPAGAAAFRRAGFAFLLSCVAVSLVSGAPGWLVLVVLLAAVAVHTFGEMWQAAGGFELSFALAPDDAVGQYQGLFGMGLGLGITIGPSVLIALCIDLGRPGWWIVGIGFALTGLAVPPTARWAQRELEHRAVPQPGVVEPQPSPGV</sequence>
<comment type="caution">
    <text evidence="8">The sequence shown here is derived from an EMBL/GenBank/DDBJ whole genome shotgun (WGS) entry which is preliminary data.</text>
</comment>
<dbReference type="AlphaFoldDB" id="A0A941IMH4"/>
<dbReference type="PANTHER" id="PTHR23517">
    <property type="entry name" value="RESISTANCE PROTEIN MDTM, PUTATIVE-RELATED-RELATED"/>
    <property type="match status" value="1"/>
</dbReference>
<feature type="transmembrane region" description="Helical" evidence="7">
    <location>
        <begin position="72"/>
        <end position="92"/>
    </location>
</feature>
<keyword evidence="3" id="KW-1003">Cell membrane</keyword>
<dbReference type="Gene3D" id="1.20.1250.20">
    <property type="entry name" value="MFS general substrate transporter like domains"/>
    <property type="match status" value="1"/>
</dbReference>
<dbReference type="RefSeq" id="WP_212527384.1">
    <property type="nucleotide sequence ID" value="NZ_JAGSOG010000018.1"/>
</dbReference>
<dbReference type="InterPro" id="IPR050171">
    <property type="entry name" value="MFS_Transporters"/>
</dbReference>
<keyword evidence="9" id="KW-1185">Reference proteome</keyword>
<dbReference type="GO" id="GO:0005886">
    <property type="term" value="C:plasma membrane"/>
    <property type="evidence" value="ECO:0007669"/>
    <property type="project" value="UniProtKB-SubCell"/>
</dbReference>
<dbReference type="EMBL" id="JAGSOG010000018">
    <property type="protein sequence ID" value="MBR7832859.1"/>
    <property type="molecule type" value="Genomic_DNA"/>
</dbReference>
<accession>A0A941IMH4</accession>
<feature type="transmembrane region" description="Helical" evidence="7">
    <location>
        <begin position="342"/>
        <end position="363"/>
    </location>
</feature>
<dbReference type="SUPFAM" id="SSF103473">
    <property type="entry name" value="MFS general substrate transporter"/>
    <property type="match status" value="1"/>
</dbReference>
<evidence type="ECO:0000256" key="5">
    <source>
        <dbReference type="ARBA" id="ARBA00022989"/>
    </source>
</evidence>
<feature type="transmembrane region" description="Helical" evidence="7">
    <location>
        <begin position="12"/>
        <end position="35"/>
    </location>
</feature>
<evidence type="ECO:0000313" key="8">
    <source>
        <dbReference type="EMBL" id="MBR7832859.1"/>
    </source>
</evidence>
<dbReference type="Pfam" id="PF07690">
    <property type="entry name" value="MFS_1"/>
    <property type="match status" value="1"/>
</dbReference>
<evidence type="ECO:0000256" key="3">
    <source>
        <dbReference type="ARBA" id="ARBA00022475"/>
    </source>
</evidence>
<keyword evidence="5 7" id="KW-1133">Transmembrane helix</keyword>
<evidence type="ECO:0000256" key="7">
    <source>
        <dbReference type="SAM" id="Phobius"/>
    </source>
</evidence>
<feature type="transmembrane region" description="Helical" evidence="7">
    <location>
        <begin position="164"/>
        <end position="187"/>
    </location>
</feature>
<keyword evidence="4 7" id="KW-0812">Transmembrane</keyword>
<name>A0A941IMH4_9ACTN</name>
<keyword evidence="2" id="KW-0813">Transport</keyword>
<proteinExistence type="predicted"/>
<evidence type="ECO:0000313" key="9">
    <source>
        <dbReference type="Proteomes" id="UP000675781"/>
    </source>
</evidence>
<dbReference type="GO" id="GO:0022857">
    <property type="term" value="F:transmembrane transporter activity"/>
    <property type="evidence" value="ECO:0007669"/>
    <property type="project" value="InterPro"/>
</dbReference>
<dbReference type="PANTHER" id="PTHR23517:SF2">
    <property type="entry name" value="MULTIDRUG RESISTANCE PROTEIN MDTH"/>
    <property type="match status" value="1"/>
</dbReference>
<dbReference type="InterPro" id="IPR011701">
    <property type="entry name" value="MFS"/>
</dbReference>
<evidence type="ECO:0000256" key="6">
    <source>
        <dbReference type="ARBA" id="ARBA00023136"/>
    </source>
</evidence>
<feature type="transmembrane region" description="Helical" evidence="7">
    <location>
        <begin position="281"/>
        <end position="309"/>
    </location>
</feature>
<dbReference type="Proteomes" id="UP000675781">
    <property type="component" value="Unassembled WGS sequence"/>
</dbReference>
<gene>
    <name evidence="8" type="ORF">KDL01_06275</name>
</gene>
<organism evidence="8 9">
    <name type="scientific">Actinospica durhamensis</name>
    <dbReference type="NCBI Taxonomy" id="1508375"/>
    <lineage>
        <taxon>Bacteria</taxon>
        <taxon>Bacillati</taxon>
        <taxon>Actinomycetota</taxon>
        <taxon>Actinomycetes</taxon>
        <taxon>Catenulisporales</taxon>
        <taxon>Actinospicaceae</taxon>
        <taxon>Actinospica</taxon>
    </lineage>
</organism>
<reference evidence="8" key="1">
    <citation type="submission" date="2021-04" db="EMBL/GenBank/DDBJ databases">
        <title>Genome based classification of Actinospica acidithermotolerans sp. nov., an actinobacterium isolated from an Indonesian hot spring.</title>
        <authorList>
            <person name="Kusuma A.B."/>
            <person name="Putra K.E."/>
            <person name="Nafisah S."/>
            <person name="Loh J."/>
            <person name="Nouioui I."/>
            <person name="Goodfellow M."/>
        </authorList>
    </citation>
    <scope>NUCLEOTIDE SEQUENCE</scope>
    <source>
        <strain evidence="8">CSCA 57</strain>
    </source>
</reference>
<feature type="transmembrane region" description="Helical" evidence="7">
    <location>
        <begin position="137"/>
        <end position="158"/>
    </location>
</feature>
<feature type="transmembrane region" description="Helical" evidence="7">
    <location>
        <begin position="239"/>
        <end position="260"/>
    </location>
</feature>
<evidence type="ECO:0000256" key="2">
    <source>
        <dbReference type="ARBA" id="ARBA00022448"/>
    </source>
</evidence>
<evidence type="ECO:0000256" key="1">
    <source>
        <dbReference type="ARBA" id="ARBA00004651"/>
    </source>
</evidence>
<comment type="subcellular location">
    <subcellularLocation>
        <location evidence="1">Cell membrane</location>
        <topology evidence="1">Multi-pass membrane protein</topology>
    </subcellularLocation>
</comment>